<feature type="transmembrane region" description="Helical" evidence="7">
    <location>
        <begin position="444"/>
        <end position="470"/>
    </location>
</feature>
<accession>A0A5J4Z919</accession>
<comment type="caution">
    <text evidence="8">The sequence shown here is derived from an EMBL/GenBank/DDBJ whole genome shotgun (WGS) entry which is preliminary data.</text>
</comment>
<feature type="transmembrane region" description="Helical" evidence="7">
    <location>
        <begin position="356"/>
        <end position="378"/>
    </location>
</feature>
<dbReference type="AlphaFoldDB" id="A0A5J4Z919"/>
<dbReference type="EMBL" id="VRMN01000001">
    <property type="protein sequence ID" value="KAA8499825.1"/>
    <property type="molecule type" value="Genomic_DNA"/>
</dbReference>
<comment type="subcellular location">
    <subcellularLocation>
        <location evidence="1">Membrane</location>
        <topology evidence="1">Multi-pass membrane protein</topology>
    </subcellularLocation>
</comment>
<evidence type="ECO:0000256" key="6">
    <source>
        <dbReference type="SAM" id="MobiDB-lite"/>
    </source>
</evidence>
<protein>
    <submittedName>
        <fullName evidence="8">UPF0014 membrane protein</fullName>
    </submittedName>
</protein>
<dbReference type="Proteomes" id="UP000324585">
    <property type="component" value="Unassembled WGS sequence"/>
</dbReference>
<evidence type="ECO:0000256" key="4">
    <source>
        <dbReference type="ARBA" id="ARBA00022989"/>
    </source>
</evidence>
<evidence type="ECO:0000256" key="7">
    <source>
        <dbReference type="SAM" id="Phobius"/>
    </source>
</evidence>
<feature type="transmembrane region" description="Helical" evidence="7">
    <location>
        <begin position="414"/>
        <end position="432"/>
    </location>
</feature>
<name>A0A5J4Z919_PORPP</name>
<evidence type="ECO:0000256" key="5">
    <source>
        <dbReference type="ARBA" id="ARBA00023136"/>
    </source>
</evidence>
<dbReference type="InterPro" id="IPR005226">
    <property type="entry name" value="UPF0014_fam"/>
</dbReference>
<organism evidence="8 9">
    <name type="scientific">Porphyridium purpureum</name>
    <name type="common">Red alga</name>
    <name type="synonym">Porphyridium cruentum</name>
    <dbReference type="NCBI Taxonomy" id="35688"/>
    <lineage>
        <taxon>Eukaryota</taxon>
        <taxon>Rhodophyta</taxon>
        <taxon>Bangiophyceae</taxon>
        <taxon>Porphyridiales</taxon>
        <taxon>Porphyridiaceae</taxon>
        <taxon>Porphyridium</taxon>
    </lineage>
</organism>
<keyword evidence="4 7" id="KW-1133">Transmembrane helix</keyword>
<dbReference type="OrthoDB" id="432685at2759"/>
<proteinExistence type="inferred from homology"/>
<dbReference type="GO" id="GO:0005886">
    <property type="term" value="C:plasma membrane"/>
    <property type="evidence" value="ECO:0007669"/>
    <property type="project" value="TreeGrafter"/>
</dbReference>
<evidence type="ECO:0000256" key="1">
    <source>
        <dbReference type="ARBA" id="ARBA00004141"/>
    </source>
</evidence>
<dbReference type="InterPro" id="IPR027417">
    <property type="entry name" value="P-loop_NTPase"/>
</dbReference>
<feature type="transmembrane region" description="Helical" evidence="7">
    <location>
        <begin position="385"/>
        <end position="408"/>
    </location>
</feature>
<evidence type="ECO:0000313" key="8">
    <source>
        <dbReference type="EMBL" id="KAA8499825.1"/>
    </source>
</evidence>
<gene>
    <name evidence="8" type="ORF">FVE85_7410</name>
</gene>
<dbReference type="CDD" id="cd00267">
    <property type="entry name" value="ABC_ATPase"/>
    <property type="match status" value="1"/>
</dbReference>
<keyword evidence="3 7" id="KW-0812">Transmembrane</keyword>
<keyword evidence="5 7" id="KW-0472">Membrane</keyword>
<sequence length="643" mass="69457">MNEFFEEGLAPQQCSMDREAAPVHSTGPRRGKELVVLGEDGTSAMLRSLARLDPPRDTPASAASGVRRGHSCGRKRVQAELEARLGVNVRGTTSPVTYRASVMLVAPHLAVANGASTYWERWLYARALAVRAGRRHMHQDASLVLHRILEQDLDVPASLIHIPVVQLSVKHAILLHVATALALAPDVLLIDNITASLDDGAAQRVRRAVQLHAERPGDNLSVVWASNSSAELRRLGLQSDFILHEARHEAMQRPPDHPHRLNQRDAAKKREPQSYEWFSSAAGRGRFEWLMGLAVTHAFLCQILLVSAAHVPASFGSSPVSSSSPISALWATAGEMFAFSTPSRAAVVDPTHPVNISFPSVLIAAGLLFITSILTYVLHLKLILTVIFAAVRCTVQLCLVGFVLIYIIRINTPLLTIGYCCMMIAAAGAETVQRLQYSYKMLPLHILGCQLLASCVSIVFALFIVTGVGIDAQYMIPMYGMLLGNSLTGMTVSLNTLLAEFAEHKANIEAFTCLGATRFEATRGIVARAVTMGLTPSLNQMSVAGLVAIPGMMTGQILGGTAPEQAAFYQIMIMFLIGSTSIVSVSLVNIVAVTVLINADHIILDEKITRTEKGPSWIEKAGHAVTRIFRGEGEAAPIPTSET</sequence>
<keyword evidence="9" id="KW-1185">Reference proteome</keyword>
<dbReference type="SUPFAM" id="SSF52540">
    <property type="entry name" value="P-loop containing nucleoside triphosphate hydrolases"/>
    <property type="match status" value="1"/>
</dbReference>
<feature type="transmembrane region" description="Helical" evidence="7">
    <location>
        <begin position="571"/>
        <end position="597"/>
    </location>
</feature>
<dbReference type="PANTHER" id="PTHR30028">
    <property type="entry name" value="UPF0014 INNER MEMBRANE PROTEIN YBBM-RELATED"/>
    <property type="match status" value="1"/>
</dbReference>
<evidence type="ECO:0000256" key="3">
    <source>
        <dbReference type="ARBA" id="ARBA00022692"/>
    </source>
</evidence>
<dbReference type="Pfam" id="PF03649">
    <property type="entry name" value="UPF0014"/>
    <property type="match status" value="1"/>
</dbReference>
<evidence type="ECO:0000256" key="2">
    <source>
        <dbReference type="ARBA" id="ARBA00005268"/>
    </source>
</evidence>
<feature type="region of interest" description="Disordered" evidence="6">
    <location>
        <begin position="249"/>
        <end position="268"/>
    </location>
</feature>
<feature type="transmembrane region" description="Helical" evidence="7">
    <location>
        <begin position="476"/>
        <end position="498"/>
    </location>
</feature>
<dbReference type="Gene3D" id="3.40.50.300">
    <property type="entry name" value="P-loop containing nucleotide triphosphate hydrolases"/>
    <property type="match status" value="1"/>
</dbReference>
<reference evidence="9" key="1">
    <citation type="journal article" date="2019" name="Nat. Commun.">
        <title>Expansion of phycobilisome linker gene families in mesophilic red algae.</title>
        <authorList>
            <person name="Lee J."/>
            <person name="Kim D."/>
            <person name="Bhattacharya D."/>
            <person name="Yoon H.S."/>
        </authorList>
    </citation>
    <scope>NUCLEOTIDE SEQUENCE [LARGE SCALE GENOMIC DNA]</scope>
    <source>
        <strain evidence="9">CCMP 1328</strain>
    </source>
</reference>
<evidence type="ECO:0000313" key="9">
    <source>
        <dbReference type="Proteomes" id="UP000324585"/>
    </source>
</evidence>
<dbReference type="PANTHER" id="PTHR30028:SF0">
    <property type="entry name" value="PROTEIN ALUMINUM SENSITIVE 3"/>
    <property type="match status" value="1"/>
</dbReference>
<comment type="similarity">
    <text evidence="2">Belongs to the UPF0014 family.</text>
</comment>
<feature type="transmembrane region" description="Helical" evidence="7">
    <location>
        <begin position="541"/>
        <end position="559"/>
    </location>
</feature>
<feature type="region of interest" description="Disordered" evidence="6">
    <location>
        <begin position="52"/>
        <end position="71"/>
    </location>
</feature>